<dbReference type="GO" id="GO:0005634">
    <property type="term" value="C:nucleus"/>
    <property type="evidence" value="ECO:0007669"/>
    <property type="project" value="TreeGrafter"/>
</dbReference>
<evidence type="ECO:0000313" key="8">
    <source>
        <dbReference type="Proteomes" id="UP000236291"/>
    </source>
</evidence>
<sequence length="426" mass="46537">MESNINNNREQIVDVGSVVEAVSADAGDAPLYTLESLCMRCHQNILLSAFECPHCGERNNEVQFAGEIQPRGCCYSLEIPAGEQKMLNRQVVKSESATIKIPELDFEIPPEAQRGILSTVEGILTRAADELQALQEERRKVAPETADAIDQFLVKLQACATSELSFTFFIDDPAGNSFIENPFAPSSDPSLTIKYYERTPEQQALLGYTQTEGTRDAAPEGGEAVASGRTRRQPHGSVGAAAGQRAIAQSNSAEIADALFRYSAPEEVMTFPSTCGTCAAKCETRMFVTNIIFCICWMFEIKMDTHVYRLTYSMIAENAMTVDIGFLWDLGLSKLRDIPYFQEVIVMASTCDACGYRNSEVKPGGRIPEKGKKITLHVKNVKDLSRDVIKSDTASVMVPELDLELASGTLGGLVTTIEGLITNISG</sequence>
<dbReference type="FunFam" id="2.60.120.1040:FF:000002">
    <property type="entry name" value="zinc finger protein ZPR1"/>
    <property type="match status" value="1"/>
</dbReference>
<dbReference type="AlphaFoldDB" id="A0A2K3NSM9"/>
<comment type="similarity">
    <text evidence="1">Belongs to the ZPR1 family.</text>
</comment>
<organism evidence="7 8">
    <name type="scientific">Trifolium pratense</name>
    <name type="common">Red clover</name>
    <dbReference type="NCBI Taxonomy" id="57577"/>
    <lineage>
        <taxon>Eukaryota</taxon>
        <taxon>Viridiplantae</taxon>
        <taxon>Streptophyta</taxon>
        <taxon>Embryophyta</taxon>
        <taxon>Tracheophyta</taxon>
        <taxon>Spermatophyta</taxon>
        <taxon>Magnoliopsida</taxon>
        <taxon>eudicotyledons</taxon>
        <taxon>Gunneridae</taxon>
        <taxon>Pentapetalae</taxon>
        <taxon>rosids</taxon>
        <taxon>fabids</taxon>
        <taxon>Fabales</taxon>
        <taxon>Fabaceae</taxon>
        <taxon>Papilionoideae</taxon>
        <taxon>50 kb inversion clade</taxon>
        <taxon>NPAAA clade</taxon>
        <taxon>Hologalegina</taxon>
        <taxon>IRL clade</taxon>
        <taxon>Trifolieae</taxon>
        <taxon>Trifolium</taxon>
    </lineage>
</organism>
<dbReference type="GO" id="GO:0008270">
    <property type="term" value="F:zinc ion binding"/>
    <property type="evidence" value="ECO:0007669"/>
    <property type="project" value="UniProtKB-KW"/>
</dbReference>
<evidence type="ECO:0000256" key="2">
    <source>
        <dbReference type="ARBA" id="ARBA00022723"/>
    </source>
</evidence>
<dbReference type="SMART" id="SM00709">
    <property type="entry name" value="Zpr1"/>
    <property type="match status" value="2"/>
</dbReference>
<reference evidence="7 8" key="1">
    <citation type="journal article" date="2014" name="Am. J. Bot.">
        <title>Genome assembly and annotation for red clover (Trifolium pratense; Fabaceae).</title>
        <authorList>
            <person name="Istvanek J."/>
            <person name="Jaros M."/>
            <person name="Krenek A."/>
            <person name="Repkova J."/>
        </authorList>
    </citation>
    <scope>NUCLEOTIDE SEQUENCE [LARGE SCALE GENOMIC DNA]</scope>
    <source>
        <strain evidence="8">cv. Tatra</strain>
        <tissue evidence="7">Young leaves</tissue>
    </source>
</reference>
<dbReference type="Gene3D" id="2.20.25.420">
    <property type="entry name" value="ZPR1, zinc finger domain"/>
    <property type="match status" value="3"/>
</dbReference>
<dbReference type="InterPro" id="IPR056180">
    <property type="entry name" value="ZPR1_jr_dom"/>
</dbReference>
<dbReference type="InterPro" id="IPR042452">
    <property type="entry name" value="ZPR1_Znf1/2"/>
</dbReference>
<keyword evidence="3" id="KW-0863">Zinc-finger</keyword>
<protein>
    <submittedName>
        <fullName evidence="7">Zinc finger protein ZPR1-like</fullName>
    </submittedName>
</protein>
<evidence type="ECO:0000256" key="5">
    <source>
        <dbReference type="SAM" id="MobiDB-lite"/>
    </source>
</evidence>
<dbReference type="InterPro" id="IPR042451">
    <property type="entry name" value="ZPR1_A/B_dom"/>
</dbReference>
<dbReference type="EMBL" id="ASHM01001104">
    <property type="protein sequence ID" value="PNY06031.1"/>
    <property type="molecule type" value="Genomic_DNA"/>
</dbReference>
<comment type="caution">
    <text evidence="7">The sequence shown here is derived from an EMBL/GenBank/DDBJ whole genome shotgun (WGS) entry which is preliminary data.</text>
</comment>
<dbReference type="Proteomes" id="UP000236291">
    <property type="component" value="Unassembled WGS sequence"/>
</dbReference>
<keyword evidence="2" id="KW-0479">Metal-binding</keyword>
<proteinExistence type="inferred from homology"/>
<evidence type="ECO:0000256" key="4">
    <source>
        <dbReference type="ARBA" id="ARBA00022833"/>
    </source>
</evidence>
<feature type="non-terminal residue" evidence="7">
    <location>
        <position position="426"/>
    </location>
</feature>
<feature type="domain" description="Zinc finger ZPR1-type" evidence="6">
    <location>
        <begin position="331"/>
        <end position="426"/>
    </location>
</feature>
<dbReference type="Pfam" id="PF03367">
    <property type="entry name" value="Zn_ribbon_ZPR1"/>
    <property type="match status" value="2"/>
</dbReference>
<reference evidence="7 8" key="2">
    <citation type="journal article" date="2017" name="Front. Plant Sci.">
        <title>Gene Classification and Mining of Molecular Markers Useful in Red Clover (Trifolium pratense) Breeding.</title>
        <authorList>
            <person name="Istvanek J."/>
            <person name="Dluhosova J."/>
            <person name="Dluhos P."/>
            <person name="Patkova L."/>
            <person name="Nedelnik J."/>
            <person name="Repkova J."/>
        </authorList>
    </citation>
    <scope>NUCLEOTIDE SEQUENCE [LARGE SCALE GENOMIC DNA]</scope>
    <source>
        <strain evidence="8">cv. Tatra</strain>
        <tissue evidence="7">Young leaves</tissue>
    </source>
</reference>
<feature type="domain" description="Zinc finger ZPR1-type" evidence="6">
    <location>
        <begin position="36"/>
        <end position="181"/>
    </location>
</feature>
<evidence type="ECO:0000259" key="6">
    <source>
        <dbReference type="SMART" id="SM00709"/>
    </source>
</evidence>
<dbReference type="STRING" id="57577.A0A2K3NSM9"/>
<dbReference type="InterPro" id="IPR004457">
    <property type="entry name" value="Znf_ZPR1"/>
</dbReference>
<accession>A0A2K3NSM9</accession>
<dbReference type="InterPro" id="IPR040141">
    <property type="entry name" value="ZPR1"/>
</dbReference>
<evidence type="ECO:0000256" key="3">
    <source>
        <dbReference type="ARBA" id="ARBA00022771"/>
    </source>
</evidence>
<keyword evidence="4" id="KW-0862">Zinc</keyword>
<feature type="region of interest" description="Disordered" evidence="5">
    <location>
        <begin position="210"/>
        <end position="241"/>
    </location>
</feature>
<evidence type="ECO:0000256" key="1">
    <source>
        <dbReference type="ARBA" id="ARBA00008354"/>
    </source>
</evidence>
<dbReference type="NCBIfam" id="TIGR00310">
    <property type="entry name" value="ZPR1_znf"/>
    <property type="match status" value="2"/>
</dbReference>
<gene>
    <name evidence="7" type="ORF">L195_g002493</name>
</gene>
<dbReference type="Gene3D" id="2.60.120.1040">
    <property type="entry name" value="ZPR1, A/B domain"/>
    <property type="match status" value="2"/>
</dbReference>
<dbReference type="PANTHER" id="PTHR10876">
    <property type="entry name" value="ZINC FINGER PROTEIN ZPR1"/>
    <property type="match status" value="1"/>
</dbReference>
<dbReference type="Pfam" id="PF22794">
    <property type="entry name" value="jr-ZPR1"/>
    <property type="match status" value="2"/>
</dbReference>
<name>A0A2K3NSM9_TRIPR</name>
<evidence type="ECO:0000313" key="7">
    <source>
        <dbReference type="EMBL" id="PNY06031.1"/>
    </source>
</evidence>
<dbReference type="PANTHER" id="PTHR10876:SF0">
    <property type="entry name" value="ZINC FINGER PROTEIN ZPR1"/>
    <property type="match status" value="1"/>
</dbReference>